<protein>
    <submittedName>
        <fullName evidence="2">Uncharacterized protein</fullName>
    </submittedName>
</protein>
<dbReference type="AlphaFoldDB" id="A0A8S9I1P9"/>
<feature type="compositionally biased region" description="Basic and acidic residues" evidence="1">
    <location>
        <begin position="39"/>
        <end position="49"/>
    </location>
</feature>
<organism evidence="2">
    <name type="scientific">Brassica cretica</name>
    <name type="common">Mustard</name>
    <dbReference type="NCBI Taxonomy" id="69181"/>
    <lineage>
        <taxon>Eukaryota</taxon>
        <taxon>Viridiplantae</taxon>
        <taxon>Streptophyta</taxon>
        <taxon>Embryophyta</taxon>
        <taxon>Tracheophyta</taxon>
        <taxon>Spermatophyta</taxon>
        <taxon>Magnoliopsida</taxon>
        <taxon>eudicotyledons</taxon>
        <taxon>Gunneridae</taxon>
        <taxon>Pentapetalae</taxon>
        <taxon>rosids</taxon>
        <taxon>malvids</taxon>
        <taxon>Brassicales</taxon>
        <taxon>Brassicaceae</taxon>
        <taxon>Brassiceae</taxon>
        <taxon>Brassica</taxon>
    </lineage>
</organism>
<feature type="compositionally biased region" description="Polar residues" evidence="1">
    <location>
        <begin position="69"/>
        <end position="82"/>
    </location>
</feature>
<proteinExistence type="predicted"/>
<reference evidence="2" key="1">
    <citation type="submission" date="2019-12" db="EMBL/GenBank/DDBJ databases">
        <title>Genome sequencing and annotation of Brassica cretica.</title>
        <authorList>
            <person name="Studholme D.J."/>
            <person name="Sarris P.F."/>
        </authorList>
    </citation>
    <scope>NUCLEOTIDE SEQUENCE</scope>
    <source>
        <strain evidence="2">PFS-102/07</strain>
        <tissue evidence="2">Leaf</tissue>
    </source>
</reference>
<dbReference type="EMBL" id="QGKY02001250">
    <property type="protein sequence ID" value="KAF2562768.1"/>
    <property type="molecule type" value="Genomic_DNA"/>
</dbReference>
<accession>A0A8S9I1P9</accession>
<name>A0A8S9I1P9_BRACR</name>
<feature type="compositionally biased region" description="Basic and acidic residues" evidence="1">
    <location>
        <begin position="16"/>
        <end position="26"/>
    </location>
</feature>
<sequence length="122" mass="14212">MDDYGRLHSQSYQHHSSGDKAHKEKVLPLNNKAAPLQIPERRQQQERKPARQLQRSNSPQLFRERHSHNQQLSRTPLNQGPNLQWRERQTTSAQRPPHITTEEPEVSSKNLSSSERPPLDTI</sequence>
<gene>
    <name evidence="2" type="ORF">F2Q70_00018143</name>
</gene>
<evidence type="ECO:0000313" key="2">
    <source>
        <dbReference type="EMBL" id="KAF2562768.1"/>
    </source>
</evidence>
<comment type="caution">
    <text evidence="2">The sequence shown here is derived from an EMBL/GenBank/DDBJ whole genome shotgun (WGS) entry which is preliminary data.</text>
</comment>
<feature type="region of interest" description="Disordered" evidence="1">
    <location>
        <begin position="1"/>
        <end position="122"/>
    </location>
</feature>
<evidence type="ECO:0000256" key="1">
    <source>
        <dbReference type="SAM" id="MobiDB-lite"/>
    </source>
</evidence>